<keyword evidence="4 6" id="KW-1133">Transmembrane helix</keyword>
<dbReference type="PANTHER" id="PTHR45649:SF14">
    <property type="entry name" value="GABA PERMEASE"/>
    <property type="match status" value="1"/>
</dbReference>
<reference evidence="7 8" key="1">
    <citation type="submission" date="2013-03" db="EMBL/GenBank/DDBJ databases">
        <title>The Genome Sequence of Phialophora europaea CBS 101466.</title>
        <authorList>
            <consortium name="The Broad Institute Genomics Platform"/>
            <person name="Cuomo C."/>
            <person name="de Hoog S."/>
            <person name="Gorbushina A."/>
            <person name="Walker B."/>
            <person name="Young S.K."/>
            <person name="Zeng Q."/>
            <person name="Gargeya S."/>
            <person name="Fitzgerald M."/>
            <person name="Haas B."/>
            <person name="Abouelleil A."/>
            <person name="Allen A.W."/>
            <person name="Alvarado L."/>
            <person name="Arachchi H.M."/>
            <person name="Berlin A.M."/>
            <person name="Chapman S.B."/>
            <person name="Gainer-Dewar J."/>
            <person name="Goldberg J."/>
            <person name="Griggs A."/>
            <person name="Gujja S."/>
            <person name="Hansen M."/>
            <person name="Howarth C."/>
            <person name="Imamovic A."/>
            <person name="Ireland A."/>
            <person name="Larimer J."/>
            <person name="McCowan C."/>
            <person name="Murphy C."/>
            <person name="Pearson M."/>
            <person name="Poon T.W."/>
            <person name="Priest M."/>
            <person name="Roberts A."/>
            <person name="Saif S."/>
            <person name="Shea T."/>
            <person name="Sisk P."/>
            <person name="Sykes S."/>
            <person name="Wortman J."/>
            <person name="Nusbaum C."/>
            <person name="Birren B."/>
        </authorList>
    </citation>
    <scope>NUCLEOTIDE SEQUENCE [LARGE SCALE GENOMIC DNA]</scope>
    <source>
        <strain evidence="7 8">CBS 101466</strain>
    </source>
</reference>
<accession>W2RWC0</accession>
<evidence type="ECO:0000256" key="5">
    <source>
        <dbReference type="ARBA" id="ARBA00023136"/>
    </source>
</evidence>
<evidence type="ECO:0000256" key="4">
    <source>
        <dbReference type="ARBA" id="ARBA00022989"/>
    </source>
</evidence>
<gene>
    <name evidence="7" type="ORF">HMPREF1541_05091</name>
</gene>
<sequence>MLTARLRNPTLVADTPNTWSLGRFGPVINAYALVYTAYVGLFTLLPSTLPVAWENMNYEGPIFGLVVVLALALWVVWARKGWRGLNKEVIDAVVADADRRSRD</sequence>
<keyword evidence="2" id="KW-0813">Transport</keyword>
<evidence type="ECO:0000313" key="7">
    <source>
        <dbReference type="EMBL" id="ETN40811.1"/>
    </source>
</evidence>
<dbReference type="GO" id="GO:0016020">
    <property type="term" value="C:membrane"/>
    <property type="evidence" value="ECO:0007669"/>
    <property type="project" value="UniProtKB-SubCell"/>
</dbReference>
<evidence type="ECO:0008006" key="9">
    <source>
        <dbReference type="Google" id="ProtNLM"/>
    </source>
</evidence>
<evidence type="ECO:0000256" key="2">
    <source>
        <dbReference type="ARBA" id="ARBA00022448"/>
    </source>
</evidence>
<protein>
    <recommendedName>
        <fullName evidence="9">Amino acid permease/ SLC12A domain-containing protein</fullName>
    </recommendedName>
</protein>
<name>W2RWC0_CYPE1</name>
<dbReference type="VEuPathDB" id="FungiDB:HMPREF1541_05091"/>
<organism evidence="7 8">
    <name type="scientific">Cyphellophora europaea (strain CBS 101466)</name>
    <name type="common">Phialophora europaea</name>
    <dbReference type="NCBI Taxonomy" id="1220924"/>
    <lineage>
        <taxon>Eukaryota</taxon>
        <taxon>Fungi</taxon>
        <taxon>Dikarya</taxon>
        <taxon>Ascomycota</taxon>
        <taxon>Pezizomycotina</taxon>
        <taxon>Eurotiomycetes</taxon>
        <taxon>Chaetothyriomycetidae</taxon>
        <taxon>Chaetothyriales</taxon>
        <taxon>Cyphellophoraceae</taxon>
        <taxon>Cyphellophora</taxon>
    </lineage>
</organism>
<evidence type="ECO:0000256" key="6">
    <source>
        <dbReference type="SAM" id="Phobius"/>
    </source>
</evidence>
<dbReference type="HOGENOM" id="CLU_2263622_0_0_1"/>
<proteinExistence type="predicted"/>
<dbReference type="STRING" id="1220924.W2RWC0"/>
<evidence type="ECO:0000256" key="1">
    <source>
        <dbReference type="ARBA" id="ARBA00004141"/>
    </source>
</evidence>
<feature type="transmembrane region" description="Helical" evidence="6">
    <location>
        <begin position="30"/>
        <end position="49"/>
    </location>
</feature>
<dbReference type="RefSeq" id="XP_008717654.1">
    <property type="nucleotide sequence ID" value="XM_008719432.1"/>
</dbReference>
<keyword evidence="3 6" id="KW-0812">Transmembrane</keyword>
<dbReference type="AlphaFoldDB" id="W2RWC0"/>
<dbReference type="Proteomes" id="UP000030752">
    <property type="component" value="Unassembled WGS sequence"/>
</dbReference>
<dbReference type="GO" id="GO:0022857">
    <property type="term" value="F:transmembrane transporter activity"/>
    <property type="evidence" value="ECO:0007669"/>
    <property type="project" value="UniProtKB-ARBA"/>
</dbReference>
<dbReference type="EMBL" id="KB822720">
    <property type="protein sequence ID" value="ETN40811.1"/>
    <property type="molecule type" value="Genomic_DNA"/>
</dbReference>
<evidence type="ECO:0000256" key="3">
    <source>
        <dbReference type="ARBA" id="ARBA00022692"/>
    </source>
</evidence>
<feature type="transmembrane region" description="Helical" evidence="6">
    <location>
        <begin position="61"/>
        <end position="78"/>
    </location>
</feature>
<comment type="subcellular location">
    <subcellularLocation>
        <location evidence="1">Membrane</location>
        <topology evidence="1">Multi-pass membrane protein</topology>
    </subcellularLocation>
</comment>
<dbReference type="GeneID" id="19972430"/>
<dbReference type="PANTHER" id="PTHR45649">
    <property type="entry name" value="AMINO-ACID PERMEASE BAT1"/>
    <property type="match status" value="1"/>
</dbReference>
<evidence type="ECO:0000313" key="8">
    <source>
        <dbReference type="Proteomes" id="UP000030752"/>
    </source>
</evidence>
<dbReference type="OrthoDB" id="3900342at2759"/>
<dbReference type="InParanoid" id="W2RWC0"/>
<keyword evidence="8" id="KW-1185">Reference proteome</keyword>
<keyword evidence="5 6" id="KW-0472">Membrane</keyword>